<feature type="transmembrane region" description="Helical" evidence="7">
    <location>
        <begin position="383"/>
        <end position="405"/>
    </location>
</feature>
<feature type="transmembrane region" description="Helical" evidence="7">
    <location>
        <begin position="176"/>
        <end position="196"/>
    </location>
</feature>
<feature type="transmembrane region" description="Helical" evidence="7">
    <location>
        <begin position="216"/>
        <end position="240"/>
    </location>
</feature>
<dbReference type="PANTHER" id="PTHR42948">
    <property type="entry name" value="TRANSPORTER"/>
    <property type="match status" value="1"/>
</dbReference>
<evidence type="ECO:0000313" key="9">
    <source>
        <dbReference type="Proteomes" id="UP000323824"/>
    </source>
</evidence>
<dbReference type="PRINTS" id="PR00176">
    <property type="entry name" value="NANEUSMPORT"/>
</dbReference>
<keyword evidence="2 6" id="KW-0813">Transport</keyword>
<name>A0A5C1QE96_9SPIO</name>
<keyword evidence="9" id="KW-1185">Reference proteome</keyword>
<feature type="transmembrane region" description="Helical" evidence="7">
    <location>
        <begin position="343"/>
        <end position="363"/>
    </location>
</feature>
<reference evidence="8 9" key="1">
    <citation type="submission" date="2019-02" db="EMBL/GenBank/DDBJ databases">
        <authorList>
            <person name="Fomenkov A."/>
            <person name="Dubinina G."/>
            <person name="Grabovich M."/>
            <person name="Vincze T."/>
            <person name="Roberts R.J."/>
        </authorList>
    </citation>
    <scope>NUCLEOTIDE SEQUENCE [LARGE SCALE GENOMIC DNA]</scope>
    <source>
        <strain evidence="8 9">P</strain>
    </source>
</reference>
<dbReference type="EMBL" id="CP035807">
    <property type="protein sequence ID" value="QEN06383.1"/>
    <property type="molecule type" value="Genomic_DNA"/>
</dbReference>
<dbReference type="NCBIfam" id="NF037979">
    <property type="entry name" value="Na_transp"/>
    <property type="match status" value="1"/>
</dbReference>
<dbReference type="PANTHER" id="PTHR42948:SF1">
    <property type="entry name" value="TRANSPORTER"/>
    <property type="match status" value="1"/>
</dbReference>
<evidence type="ECO:0000256" key="5">
    <source>
        <dbReference type="ARBA" id="ARBA00023136"/>
    </source>
</evidence>
<feature type="transmembrane region" description="Helical" evidence="7">
    <location>
        <begin position="12"/>
        <end position="29"/>
    </location>
</feature>
<dbReference type="AlphaFoldDB" id="A0A5C1QE96"/>
<keyword evidence="6" id="KW-0769">Symport</keyword>
<comment type="subcellular location">
    <subcellularLocation>
        <location evidence="1">Membrane</location>
        <topology evidence="1">Multi-pass membrane protein</topology>
    </subcellularLocation>
</comment>
<evidence type="ECO:0000313" key="8">
    <source>
        <dbReference type="EMBL" id="QEN06383.1"/>
    </source>
</evidence>
<feature type="transmembrane region" description="Helical" evidence="7">
    <location>
        <begin position="146"/>
        <end position="164"/>
    </location>
</feature>
<evidence type="ECO:0000256" key="7">
    <source>
        <dbReference type="SAM" id="Phobius"/>
    </source>
</evidence>
<evidence type="ECO:0000256" key="1">
    <source>
        <dbReference type="ARBA" id="ARBA00004141"/>
    </source>
</evidence>
<keyword evidence="5 7" id="KW-0472">Membrane</keyword>
<feature type="transmembrane region" description="Helical" evidence="7">
    <location>
        <begin position="41"/>
        <end position="65"/>
    </location>
</feature>
<feature type="transmembrane region" description="Helical" evidence="7">
    <location>
        <begin position="426"/>
        <end position="445"/>
    </location>
</feature>
<dbReference type="PROSITE" id="PS00610">
    <property type="entry name" value="NA_NEUROTRAN_SYMP_1"/>
    <property type="match status" value="1"/>
</dbReference>
<evidence type="ECO:0000256" key="2">
    <source>
        <dbReference type="ARBA" id="ARBA00022448"/>
    </source>
</evidence>
<dbReference type="KEGG" id="sper:EW093_11520"/>
<keyword evidence="3 6" id="KW-0812">Transmembrane</keyword>
<reference evidence="8 9" key="2">
    <citation type="submission" date="2019-09" db="EMBL/GenBank/DDBJ databases">
        <title>Complete Genome Sequence and Methylome Analysis of free living Spirochaetas.</title>
        <authorList>
            <person name="Leshcheva N."/>
            <person name="Mikheeva N."/>
        </authorList>
    </citation>
    <scope>NUCLEOTIDE SEQUENCE [LARGE SCALE GENOMIC DNA]</scope>
    <source>
        <strain evidence="8 9">P</strain>
    </source>
</reference>
<evidence type="ECO:0000256" key="3">
    <source>
        <dbReference type="ARBA" id="ARBA00022692"/>
    </source>
</evidence>
<feature type="transmembrane region" description="Helical" evidence="7">
    <location>
        <begin position="252"/>
        <end position="278"/>
    </location>
</feature>
<dbReference type="GO" id="GO:0016020">
    <property type="term" value="C:membrane"/>
    <property type="evidence" value="ECO:0007669"/>
    <property type="project" value="UniProtKB-SubCell"/>
</dbReference>
<accession>A0A5C1QE96</accession>
<dbReference type="GO" id="GO:0015293">
    <property type="term" value="F:symporter activity"/>
    <property type="evidence" value="ECO:0007669"/>
    <property type="project" value="UniProtKB-KW"/>
</dbReference>
<dbReference type="SUPFAM" id="SSF161070">
    <property type="entry name" value="SNF-like"/>
    <property type="match status" value="1"/>
</dbReference>
<evidence type="ECO:0000256" key="6">
    <source>
        <dbReference type="RuleBase" id="RU003732"/>
    </source>
</evidence>
<dbReference type="Proteomes" id="UP000323824">
    <property type="component" value="Chromosome"/>
</dbReference>
<organism evidence="8 9">
    <name type="scientific">Thiospirochaeta perfilievii</name>
    <dbReference type="NCBI Taxonomy" id="252967"/>
    <lineage>
        <taxon>Bacteria</taxon>
        <taxon>Pseudomonadati</taxon>
        <taxon>Spirochaetota</taxon>
        <taxon>Spirochaetia</taxon>
        <taxon>Spirochaetales</taxon>
        <taxon>Spirochaetaceae</taxon>
        <taxon>Thiospirochaeta</taxon>
    </lineage>
</organism>
<feature type="transmembrane region" description="Helical" evidence="7">
    <location>
        <begin position="298"/>
        <end position="331"/>
    </location>
</feature>
<dbReference type="PROSITE" id="PS50267">
    <property type="entry name" value="NA_NEUROTRAN_SYMP_3"/>
    <property type="match status" value="1"/>
</dbReference>
<keyword evidence="4 7" id="KW-1133">Transmembrane helix</keyword>
<dbReference type="InterPro" id="IPR037272">
    <property type="entry name" value="SNS_sf"/>
</dbReference>
<comment type="similarity">
    <text evidence="6">Belongs to the sodium:neurotransmitter symporter (SNF) (TC 2.A.22) family.</text>
</comment>
<feature type="transmembrane region" description="Helical" evidence="7">
    <location>
        <begin position="86"/>
        <end position="112"/>
    </location>
</feature>
<protein>
    <recommendedName>
        <fullName evidence="6">Transporter</fullName>
    </recommendedName>
</protein>
<proteinExistence type="inferred from homology"/>
<dbReference type="Pfam" id="PF00209">
    <property type="entry name" value="SNF"/>
    <property type="match status" value="2"/>
</dbReference>
<evidence type="ECO:0000256" key="4">
    <source>
        <dbReference type="ARBA" id="ARBA00022989"/>
    </source>
</evidence>
<dbReference type="CDD" id="cd10336">
    <property type="entry name" value="SLC6sbd_Tyt1-Like"/>
    <property type="match status" value="1"/>
</dbReference>
<dbReference type="InterPro" id="IPR000175">
    <property type="entry name" value="Na/ntran_symport"/>
</dbReference>
<dbReference type="OrthoDB" id="9762833at2"/>
<dbReference type="InterPro" id="IPR047218">
    <property type="entry name" value="YocR/YhdH-like"/>
</dbReference>
<sequence length="451" mass="48730">MIKERDGFSSKFGIIAAAAGSAIGLGNIWKFPYITGENGGGAFLLVYLICIVLIGLPILISEMLIGRRSNKNAVDSFSQISGLKGWKIPGALAMGTSFFILAFYGVVAGWTLNYVKLSLTNSFSGKSVETIDSLFNSFITNPVEPIIFQSIFMVITGAVVLLGVHNGIEKASKILMPFLLIIILILNVRAVTLDGASEGLKFLFKPDFSRLTRDGVLEALGHAFFTLSLGMGIMLTYGSYIKKDVNLGTTAVQVAIADTVIALLAGVAIFPAVFAFNIEPASGPGLVFITLPNIFNQMAGGFFFQLLFFILLAIAALTSTVSLLEVTVAYVSEDSKLDRKKSTIIVVLALIIIGTVFSLSMSPNSIFSSISIKNMNLFDFVDYFTANWMLPIVALSVSIFVGWVMKKSDVKDEISSSGVYASKYSKVFMIMIKFISPILIAIVFLNKVFGI</sequence>
<gene>
    <name evidence="8" type="ORF">EW093_11520</name>
</gene>